<feature type="domain" description="THAP-type" evidence="15">
    <location>
        <begin position="90"/>
        <end position="185"/>
    </location>
</feature>
<dbReference type="Pfam" id="PF05485">
    <property type="entry name" value="THAP"/>
    <property type="match status" value="3"/>
</dbReference>
<evidence type="ECO:0000256" key="2">
    <source>
        <dbReference type="ARBA" id="ARBA00006177"/>
    </source>
</evidence>
<keyword evidence="8 12" id="KW-0238">DNA-binding</keyword>
<evidence type="ECO:0000256" key="3">
    <source>
        <dbReference type="ARBA" id="ARBA00022723"/>
    </source>
</evidence>
<dbReference type="PANTHER" id="PTHR46600">
    <property type="entry name" value="THAP DOMAIN-CONTAINING"/>
    <property type="match status" value="1"/>
</dbReference>
<keyword evidence="3" id="KW-0479">Metal-binding</keyword>
<organism evidence="16 17">
    <name type="scientific">Lutzomyia longipalpis</name>
    <name type="common">Sand fly</name>
    <dbReference type="NCBI Taxonomy" id="7200"/>
    <lineage>
        <taxon>Eukaryota</taxon>
        <taxon>Metazoa</taxon>
        <taxon>Ecdysozoa</taxon>
        <taxon>Arthropoda</taxon>
        <taxon>Hexapoda</taxon>
        <taxon>Insecta</taxon>
        <taxon>Pterygota</taxon>
        <taxon>Neoptera</taxon>
        <taxon>Endopterygota</taxon>
        <taxon>Diptera</taxon>
        <taxon>Nematocera</taxon>
        <taxon>Psychodoidea</taxon>
        <taxon>Psychodidae</taxon>
        <taxon>Lutzomyia</taxon>
        <taxon>Lutzomyia</taxon>
    </lineage>
</organism>
<evidence type="ECO:0000256" key="4">
    <source>
        <dbReference type="ARBA" id="ARBA00022771"/>
    </source>
</evidence>
<evidence type="ECO:0000256" key="6">
    <source>
        <dbReference type="ARBA" id="ARBA00023015"/>
    </source>
</evidence>
<feature type="compositionally biased region" description="Polar residues" evidence="14">
    <location>
        <begin position="531"/>
        <end position="548"/>
    </location>
</feature>
<dbReference type="VEuPathDB" id="VectorBase:LLONM1_004723"/>
<evidence type="ECO:0000256" key="13">
    <source>
        <dbReference type="SAM" id="Coils"/>
    </source>
</evidence>
<comment type="subcellular location">
    <subcellularLocation>
        <location evidence="1">Nucleus</location>
        <location evidence="1">Nucleoplasm</location>
    </subcellularLocation>
</comment>
<proteinExistence type="inferred from homology"/>
<evidence type="ECO:0000256" key="7">
    <source>
        <dbReference type="ARBA" id="ARBA00023054"/>
    </source>
</evidence>
<evidence type="ECO:0000256" key="1">
    <source>
        <dbReference type="ARBA" id="ARBA00004642"/>
    </source>
</evidence>
<evidence type="ECO:0000256" key="5">
    <source>
        <dbReference type="ARBA" id="ARBA00022833"/>
    </source>
</evidence>
<comment type="similarity">
    <text evidence="2">Belongs to the THAP1 family.</text>
</comment>
<feature type="region of interest" description="Disordered" evidence="14">
    <location>
        <begin position="527"/>
        <end position="548"/>
    </location>
</feature>
<evidence type="ECO:0000256" key="14">
    <source>
        <dbReference type="SAM" id="MobiDB-lite"/>
    </source>
</evidence>
<evidence type="ECO:0000256" key="9">
    <source>
        <dbReference type="ARBA" id="ARBA00023163"/>
    </source>
</evidence>
<dbReference type="InterPro" id="IPR006612">
    <property type="entry name" value="THAP_Znf"/>
</dbReference>
<evidence type="ECO:0000256" key="10">
    <source>
        <dbReference type="ARBA" id="ARBA00023242"/>
    </source>
</evidence>
<dbReference type="Proteomes" id="UP000092461">
    <property type="component" value="Unassembled WGS sequence"/>
</dbReference>
<dbReference type="GO" id="GO:0008270">
    <property type="term" value="F:zinc ion binding"/>
    <property type="evidence" value="ECO:0007669"/>
    <property type="project" value="UniProtKB-KW"/>
</dbReference>
<dbReference type="PROSITE" id="PS50950">
    <property type="entry name" value="ZF_THAP"/>
    <property type="match status" value="3"/>
</dbReference>
<keyword evidence="17" id="KW-1185">Reference proteome</keyword>
<dbReference type="AlphaFoldDB" id="A0A1B0GJ40"/>
<accession>A0A1B0GJ40</accession>
<keyword evidence="7 13" id="KW-0175">Coiled coil</keyword>
<dbReference type="PANTHER" id="PTHR46600:SF1">
    <property type="entry name" value="THAP DOMAIN-CONTAINING PROTEIN 1"/>
    <property type="match status" value="1"/>
</dbReference>
<keyword evidence="10" id="KW-0539">Nucleus</keyword>
<reference evidence="16" key="1">
    <citation type="submission" date="2020-05" db="UniProtKB">
        <authorList>
            <consortium name="EnsemblMetazoa"/>
        </authorList>
    </citation>
    <scope>IDENTIFICATION</scope>
    <source>
        <strain evidence="16">Jacobina</strain>
    </source>
</reference>
<keyword evidence="5" id="KW-0862">Zinc</keyword>
<dbReference type="Gene3D" id="6.20.210.20">
    <property type="entry name" value="THAP domain"/>
    <property type="match status" value="2"/>
</dbReference>
<keyword evidence="6" id="KW-0805">Transcription regulation</keyword>
<dbReference type="SUPFAM" id="SSF57716">
    <property type="entry name" value="Glucocorticoid receptor-like (DNA-binding domain)"/>
    <property type="match status" value="3"/>
</dbReference>
<dbReference type="EnsemblMetazoa" id="LLOJ006025-RA">
    <property type="protein sequence ID" value="LLOJ006025-PA"/>
    <property type="gene ID" value="LLOJ006025"/>
</dbReference>
<dbReference type="EMBL" id="AJWK01019284">
    <property type="status" value="NOT_ANNOTATED_CDS"/>
    <property type="molecule type" value="Genomic_DNA"/>
</dbReference>
<keyword evidence="9" id="KW-0804">Transcription</keyword>
<dbReference type="GO" id="GO:0043565">
    <property type="term" value="F:sequence-specific DNA binding"/>
    <property type="evidence" value="ECO:0007669"/>
    <property type="project" value="InterPro"/>
</dbReference>
<dbReference type="VEuPathDB" id="VectorBase:LLOJ006025"/>
<keyword evidence="4 12" id="KW-0863">Zinc-finger</keyword>
<evidence type="ECO:0000313" key="17">
    <source>
        <dbReference type="Proteomes" id="UP000092461"/>
    </source>
</evidence>
<evidence type="ECO:0000256" key="12">
    <source>
        <dbReference type="PROSITE-ProRule" id="PRU00309"/>
    </source>
</evidence>
<evidence type="ECO:0000313" key="16">
    <source>
        <dbReference type="EnsemblMetazoa" id="LLOJ006025-PA"/>
    </source>
</evidence>
<protein>
    <recommendedName>
        <fullName evidence="15">THAP-type domain-containing protein</fullName>
    </recommendedName>
</protein>
<evidence type="ECO:0000256" key="8">
    <source>
        <dbReference type="ARBA" id="ARBA00023125"/>
    </source>
</evidence>
<name>A0A1B0GJ40_LUTLO</name>
<evidence type="ECO:0000256" key="11">
    <source>
        <dbReference type="ARBA" id="ARBA00023306"/>
    </source>
</evidence>
<keyword evidence="11" id="KW-0131">Cell cycle</keyword>
<evidence type="ECO:0000259" key="15">
    <source>
        <dbReference type="PROSITE" id="PS50950"/>
    </source>
</evidence>
<dbReference type="InterPro" id="IPR026516">
    <property type="entry name" value="THAP1/10"/>
</dbReference>
<feature type="domain" description="THAP-type" evidence="15">
    <location>
        <begin position="1"/>
        <end position="83"/>
    </location>
</feature>
<dbReference type="SMART" id="SM00692">
    <property type="entry name" value="DM3"/>
    <property type="match status" value="3"/>
</dbReference>
<dbReference type="SMART" id="SM00980">
    <property type="entry name" value="THAP"/>
    <property type="match status" value="3"/>
</dbReference>
<feature type="domain" description="THAP-type" evidence="15">
    <location>
        <begin position="200"/>
        <end position="281"/>
    </location>
</feature>
<sequence>MSQLCVVKHCRSQISRKNISLYPFPNNKNLRKAWLDAIPVAKNWTFKKDSKICEIHFKDDDFQPRFEKKTKKLLKKSAIPSIFHSNRESTTNFRCVAPGCRSNKADSGEKGLIPFLSFPENPELRQKWMVSLGQPPDTKPSIKSRVCLNHFKLEDIMRFLMIDGVETSIPRGKVTVKPDAVPTEYPGTNHNIYNCTESNLNNICAVQDCRSHLSMREVELFSIPSVPDLQTKWSRVTPWRLNWKFTPNMKVCSEHFVTGDFHRRAKTDRLTLKEHAVPSIFPGKKKTDVDMVKICAEIQKQKEMEENEKRHLEDLVSNFDKLIENYRERIDRQTLAIYRARISSKWITFYRMGFKDGVPEVEATVNISDKMDISVFVKNQRIDLKYFDSIFNTNGVYLYYSQLENLLKAIPSDFKPNTDVNLMPKENVDILKKSLNSMIEECDHYDDDDANDVQRRLHRIYDQICTATKDKKRNYSIDTIIEGARILGRYPECYEMARKLVTYPPKLLQIYYMAKDDTNYPINEKSKREAMQNNSGSVENNSGPMENT</sequence>
<feature type="coiled-coil region" evidence="13">
    <location>
        <begin position="295"/>
        <end position="329"/>
    </location>
</feature>
<dbReference type="GO" id="GO:0005654">
    <property type="term" value="C:nucleoplasm"/>
    <property type="evidence" value="ECO:0007669"/>
    <property type="project" value="UniProtKB-SubCell"/>
</dbReference>
<dbReference type="InterPro" id="IPR038441">
    <property type="entry name" value="THAP_Znf_sf"/>
</dbReference>